<dbReference type="SUPFAM" id="SSF55874">
    <property type="entry name" value="ATPase domain of HSP90 chaperone/DNA topoisomerase II/histidine kinase"/>
    <property type="match status" value="1"/>
</dbReference>
<dbReference type="InterPro" id="IPR011110">
    <property type="entry name" value="Reg_prop"/>
</dbReference>
<proteinExistence type="predicted"/>
<dbReference type="Proteomes" id="UP000185003">
    <property type="component" value="Unassembled WGS sequence"/>
</dbReference>
<sequence length="1034" mass="117921">MHKAVIYRKRIPLYGMYRYCLFIITLLYAQTLQAQTDSLRFSRLGMEDGLPDAAITAIVQDAEGFLWLSTTNGLSRYDGTTFRNFFHDSSKNSLPGNHIQNIMNYDADHLVIATTSGLSLLNTRTLQFRNFLVNSKPFMFSRDNNFRALAIDENKNIWAGTRTTLYCLNAELKALKTFRGYSEKDYNRLRMNYVSDIGVLQGNEILACLQREDETGELYLYDPQKDSLQKIQQLPHHPLRALNNAISTYWNIDEKGGVRIVQFLTDSLIYFNPLNQTRQATRLIFSNSSRRIESTMTRIINVGDQLRAIIFQSGGFVLLPPSFTGQPLHAYLPEISITAVKKDKDGNLWVGSTNGLYKAVGTAKGIRSVAINCDIDTTDWALEKISFVNDTVWLSSTPSGFFLFSKDLNMLDHVILKGRAYENITWYALQSNARDTLWLSTQSGMRWYHQATRTFGMLKEKGKPDAMDRHPILNAFKDSKGLIWMGIGFGNGVANYDPANRTFSHYPSKESGNPLPIRHAYVIAEDNESNLWMGNVDGVGLAYWKRNTNTFELIPQDYYSTFDNAAIFALLCNRRPTLWAATGNGLFRFHIPTRRFSKYTAADGLPSSSLTTITEDNKGRLWIGTSNGISCFLPEENKFMNFMYPIALPEPKVANMAYDSSSGKIFFITQHYLSCFNPDTLLASRPVLSLKITDVRIGNTPWPVQASYRIPYTQNDINLGFTAINFSDGRLNRYFYRIDDKKWIPVGNQRQVSFLNLPPGEYAIAIKAVNNSGIWSNETSIHFTILHPWWKKWWVLTVAILLAAAIITWLVKRQIRGIRNVAGLKQKMAETEMQALRAQMNPHFIFNCINSIDGLIQSNDKYHATVYLNKFAKLLRNILDSSRQNTVTLAKDLETLQLYIDLEQLRNENKFTVQIEADESLLQDDYKVPPLIVQPYVENAIIHGLKNRPDNEGRLFIRISHRQEHIEYLIEDNGVGRDAFKSSSRKQDNSYGMQMSRDRIRFFNNEENASVSVTDLKKGGKAAGTIVKVLLKIQ</sequence>
<dbReference type="InterPro" id="IPR010559">
    <property type="entry name" value="Sig_transdc_His_kin_internal"/>
</dbReference>
<keyword evidence="5" id="KW-1185">Reference proteome</keyword>
<dbReference type="Pfam" id="PF07495">
    <property type="entry name" value="Y_Y_Y"/>
    <property type="match status" value="1"/>
</dbReference>
<dbReference type="Pfam" id="PF06580">
    <property type="entry name" value="His_kinase"/>
    <property type="match status" value="1"/>
</dbReference>
<keyword evidence="1" id="KW-1133">Transmembrane helix</keyword>
<name>A0A1N6FMB4_9BACT</name>
<evidence type="ECO:0000313" key="4">
    <source>
        <dbReference type="EMBL" id="SIN96378.1"/>
    </source>
</evidence>
<dbReference type="OrthoDB" id="9809670at2"/>
<dbReference type="Gene3D" id="2.60.40.10">
    <property type="entry name" value="Immunoglobulins"/>
    <property type="match status" value="1"/>
</dbReference>
<dbReference type="InterPro" id="IPR011123">
    <property type="entry name" value="Y_Y_Y"/>
</dbReference>
<feature type="transmembrane region" description="Helical" evidence="1">
    <location>
        <begin position="793"/>
        <end position="811"/>
    </location>
</feature>
<dbReference type="STRING" id="536979.SAMN04488055_2298"/>
<dbReference type="PANTHER" id="PTHR34220:SF7">
    <property type="entry name" value="SENSOR HISTIDINE KINASE YPDA"/>
    <property type="match status" value="1"/>
</dbReference>
<gene>
    <name evidence="4" type="ORF">SAMN04488055_2298</name>
</gene>
<keyword evidence="1" id="KW-0812">Transmembrane</keyword>
<dbReference type="SUPFAM" id="SSF63829">
    <property type="entry name" value="Calcium-dependent phosphotriesterase"/>
    <property type="match status" value="2"/>
</dbReference>
<evidence type="ECO:0000259" key="2">
    <source>
        <dbReference type="Pfam" id="PF06580"/>
    </source>
</evidence>
<dbReference type="InterPro" id="IPR013783">
    <property type="entry name" value="Ig-like_fold"/>
</dbReference>
<protein>
    <submittedName>
        <fullName evidence="4">Two component regulator propeller</fullName>
    </submittedName>
</protein>
<dbReference type="RefSeq" id="WP_084185523.1">
    <property type="nucleotide sequence ID" value="NZ_FSRA01000001.1"/>
</dbReference>
<dbReference type="PANTHER" id="PTHR34220">
    <property type="entry name" value="SENSOR HISTIDINE KINASE YPDA"/>
    <property type="match status" value="1"/>
</dbReference>
<feature type="domain" description="Two component regulator three Y" evidence="3">
    <location>
        <begin position="725"/>
        <end position="786"/>
    </location>
</feature>
<evidence type="ECO:0000313" key="5">
    <source>
        <dbReference type="Proteomes" id="UP000185003"/>
    </source>
</evidence>
<dbReference type="AlphaFoldDB" id="A0A1N6FMB4"/>
<dbReference type="GO" id="GO:0016020">
    <property type="term" value="C:membrane"/>
    <property type="evidence" value="ECO:0007669"/>
    <property type="project" value="InterPro"/>
</dbReference>
<dbReference type="Gene3D" id="3.30.565.10">
    <property type="entry name" value="Histidine kinase-like ATPase, C-terminal domain"/>
    <property type="match status" value="1"/>
</dbReference>
<dbReference type="InterPro" id="IPR015943">
    <property type="entry name" value="WD40/YVTN_repeat-like_dom_sf"/>
</dbReference>
<dbReference type="InterPro" id="IPR036890">
    <property type="entry name" value="HATPase_C_sf"/>
</dbReference>
<keyword evidence="1" id="KW-0472">Membrane</keyword>
<evidence type="ECO:0000259" key="3">
    <source>
        <dbReference type="Pfam" id="PF07495"/>
    </source>
</evidence>
<feature type="domain" description="Signal transduction histidine kinase internal region" evidence="2">
    <location>
        <begin position="832"/>
        <end position="911"/>
    </location>
</feature>
<dbReference type="Pfam" id="PF07494">
    <property type="entry name" value="Reg_prop"/>
    <property type="match status" value="3"/>
</dbReference>
<dbReference type="InterPro" id="IPR050640">
    <property type="entry name" value="Bact_2-comp_sensor_kinase"/>
</dbReference>
<dbReference type="EMBL" id="FSRA01000001">
    <property type="protein sequence ID" value="SIN96378.1"/>
    <property type="molecule type" value="Genomic_DNA"/>
</dbReference>
<evidence type="ECO:0000256" key="1">
    <source>
        <dbReference type="SAM" id="Phobius"/>
    </source>
</evidence>
<reference evidence="4 5" key="1">
    <citation type="submission" date="2016-11" db="EMBL/GenBank/DDBJ databases">
        <authorList>
            <person name="Jaros S."/>
            <person name="Januszkiewicz K."/>
            <person name="Wedrychowicz H."/>
        </authorList>
    </citation>
    <scope>NUCLEOTIDE SEQUENCE [LARGE SCALE GENOMIC DNA]</scope>
    <source>
        <strain evidence="4 5">DSM 24787</strain>
    </source>
</reference>
<dbReference type="Gene3D" id="2.130.10.10">
    <property type="entry name" value="YVTN repeat-like/Quinoprotein amine dehydrogenase"/>
    <property type="match status" value="2"/>
</dbReference>
<accession>A0A1N6FMB4</accession>
<organism evidence="4 5">
    <name type="scientific">Chitinophaga niabensis</name>
    <dbReference type="NCBI Taxonomy" id="536979"/>
    <lineage>
        <taxon>Bacteria</taxon>
        <taxon>Pseudomonadati</taxon>
        <taxon>Bacteroidota</taxon>
        <taxon>Chitinophagia</taxon>
        <taxon>Chitinophagales</taxon>
        <taxon>Chitinophagaceae</taxon>
        <taxon>Chitinophaga</taxon>
    </lineage>
</organism>
<dbReference type="GO" id="GO:0000155">
    <property type="term" value="F:phosphorelay sensor kinase activity"/>
    <property type="evidence" value="ECO:0007669"/>
    <property type="project" value="InterPro"/>
</dbReference>